<feature type="transmembrane region" description="Helical" evidence="1">
    <location>
        <begin position="32"/>
        <end position="58"/>
    </location>
</feature>
<evidence type="ECO:0000256" key="1">
    <source>
        <dbReference type="SAM" id="Phobius"/>
    </source>
</evidence>
<keyword evidence="1" id="KW-0472">Membrane</keyword>
<dbReference type="AlphaFoldDB" id="C8ZJF2"/>
<evidence type="ECO:0000313" key="3">
    <source>
        <dbReference type="Proteomes" id="UP000000286"/>
    </source>
</evidence>
<name>C8ZJF2_YEAS8</name>
<evidence type="ECO:0000313" key="2">
    <source>
        <dbReference type="EMBL" id="CAY87083.1"/>
    </source>
</evidence>
<dbReference type="EMBL" id="FN394217">
    <property type="protein sequence ID" value="CAY87083.1"/>
    <property type="molecule type" value="Genomic_DNA"/>
</dbReference>
<dbReference type="Proteomes" id="UP000000286">
    <property type="component" value="Chromosome XVI"/>
</dbReference>
<sequence length="135" mass="14873">MYILNDILNLHRNIILKFNVGRRLRKLVGWSAVRVVLVLIGATIILVVISVLVVSTLAASSSVSSVSPIISTPTTAASRVKSWSGRSLSKGVNVQHFFFLPSHIGISFSRSGDGVEKRRFFIIKLLIRFILLVNS</sequence>
<keyword evidence="1" id="KW-1133">Transmembrane helix</keyword>
<dbReference type="HOGENOM" id="CLU_1887365_0_0_1"/>
<proteinExistence type="predicted"/>
<gene>
    <name evidence="2" type="ORF">EC1118_1P2_4621g</name>
</gene>
<reference evidence="2 3" key="1">
    <citation type="journal article" date="2009" name="Proc. Natl. Acad. Sci. U.S.A.">
        <title>Eukaryote-to-eukaryote gene transfer events revealed by the genome sequence of the wine yeast Saccharomyces cerevisiae EC1118.</title>
        <authorList>
            <person name="Novo M."/>
            <person name="Bigey F."/>
            <person name="Beyne E."/>
            <person name="Galeote V."/>
            <person name="Gavory F."/>
            <person name="Mallet S."/>
            <person name="Cambot B."/>
            <person name="Legras J.L."/>
            <person name="Wincker P."/>
            <person name="Casaregola S."/>
            <person name="Dequin S."/>
        </authorList>
    </citation>
    <scope>NUCLEOTIDE SEQUENCE [LARGE SCALE GENOMIC DNA]</scope>
    <source>
        <strain evidence="3">Lalvin EC1118 / Prise de mousse</strain>
    </source>
</reference>
<organism evidence="2 3">
    <name type="scientific">Saccharomyces cerevisiae (strain Lalvin EC1118 / Prise de mousse)</name>
    <name type="common">Baker's yeast</name>
    <dbReference type="NCBI Taxonomy" id="643680"/>
    <lineage>
        <taxon>Eukaryota</taxon>
        <taxon>Fungi</taxon>
        <taxon>Dikarya</taxon>
        <taxon>Ascomycota</taxon>
        <taxon>Saccharomycotina</taxon>
        <taxon>Saccharomycetes</taxon>
        <taxon>Saccharomycetales</taxon>
        <taxon>Saccharomycetaceae</taxon>
        <taxon>Saccharomyces</taxon>
    </lineage>
</organism>
<protein>
    <submittedName>
        <fullName evidence="2">EC1118_1P2_4621p</fullName>
    </submittedName>
</protein>
<accession>C8ZJF2</accession>
<keyword evidence="1" id="KW-0812">Transmembrane</keyword>